<evidence type="ECO:0000313" key="1">
    <source>
        <dbReference type="EMBL" id="KAF4388417.1"/>
    </source>
</evidence>
<gene>
    <name evidence="1" type="ORF">G4B88_013254</name>
</gene>
<comment type="caution">
    <text evidence="1">The sequence shown here is derived from an EMBL/GenBank/DDBJ whole genome shotgun (WGS) entry which is preliminary data.</text>
</comment>
<dbReference type="EMBL" id="JAATIQ010000074">
    <property type="protein sequence ID" value="KAF4388417.1"/>
    <property type="molecule type" value="Genomic_DNA"/>
</dbReference>
<proteinExistence type="predicted"/>
<name>A0A7J6GZP6_CANSA</name>
<evidence type="ECO:0000313" key="2">
    <source>
        <dbReference type="Proteomes" id="UP000583929"/>
    </source>
</evidence>
<accession>A0A7J6GZP6</accession>
<sequence length="351" mass="41307">MRHPRFHPCSTARSQDDQHERCVALNHTALFTSLVDLYTSLFISDLRHVRFLTEIFTIPPDTNPCLHLARAYISAWFHDLYSCIREAARNLYPSAYLDHYQTELGLLSFEYDDFLVLVNSAIRPTHIKGTLQDTLYVPIFSTDTETPIDWNSSNPLNIPNFNLDYDLVCKIISMMKQSKNWRISNLVKNNNNNNNPGRPFWLFDWHDDFCCCSWFPPEQGNYTMEDVTMAYIIGVSCSPMLAPRDVDDWQPFSGDVNSKERVTKRSFYGGYEVRTFEVRKKICPQNQKQKQVTKKLKRKRKGTEIVEEEEEEEEFRVIDWTYYHMVLMGYHQHERSQALRSIALNNINLYP</sequence>
<protein>
    <submittedName>
        <fullName evidence="1">Uncharacterized protein</fullName>
    </submittedName>
</protein>
<organism evidence="1 2">
    <name type="scientific">Cannabis sativa</name>
    <name type="common">Hemp</name>
    <name type="synonym">Marijuana</name>
    <dbReference type="NCBI Taxonomy" id="3483"/>
    <lineage>
        <taxon>Eukaryota</taxon>
        <taxon>Viridiplantae</taxon>
        <taxon>Streptophyta</taxon>
        <taxon>Embryophyta</taxon>
        <taxon>Tracheophyta</taxon>
        <taxon>Spermatophyta</taxon>
        <taxon>Magnoliopsida</taxon>
        <taxon>eudicotyledons</taxon>
        <taxon>Gunneridae</taxon>
        <taxon>Pentapetalae</taxon>
        <taxon>rosids</taxon>
        <taxon>fabids</taxon>
        <taxon>Rosales</taxon>
        <taxon>Cannabaceae</taxon>
        <taxon>Cannabis</taxon>
    </lineage>
</organism>
<dbReference type="AlphaFoldDB" id="A0A7J6GZP6"/>
<keyword evidence="2" id="KW-1185">Reference proteome</keyword>
<dbReference type="Proteomes" id="UP000583929">
    <property type="component" value="Unassembled WGS sequence"/>
</dbReference>
<reference evidence="1 2" key="1">
    <citation type="journal article" date="2020" name="bioRxiv">
        <title>Sequence and annotation of 42 cannabis genomes reveals extensive copy number variation in cannabinoid synthesis and pathogen resistance genes.</title>
        <authorList>
            <person name="Mckernan K.J."/>
            <person name="Helbert Y."/>
            <person name="Kane L.T."/>
            <person name="Ebling H."/>
            <person name="Zhang L."/>
            <person name="Liu B."/>
            <person name="Eaton Z."/>
            <person name="Mclaughlin S."/>
            <person name="Kingan S."/>
            <person name="Baybayan P."/>
            <person name="Concepcion G."/>
            <person name="Jordan M."/>
            <person name="Riva A."/>
            <person name="Barbazuk W."/>
            <person name="Harkins T."/>
        </authorList>
    </citation>
    <scope>NUCLEOTIDE SEQUENCE [LARGE SCALE GENOMIC DNA]</scope>
    <source>
        <strain evidence="2">cv. Jamaican Lion 4</strain>
        <tissue evidence="1">Leaf</tissue>
    </source>
</reference>